<evidence type="ECO:0000313" key="4">
    <source>
        <dbReference type="Proteomes" id="UP001162483"/>
    </source>
</evidence>
<dbReference type="EMBL" id="CATNWA010015497">
    <property type="protein sequence ID" value="CAI9583903.1"/>
    <property type="molecule type" value="Genomic_DNA"/>
</dbReference>
<dbReference type="Proteomes" id="UP001162483">
    <property type="component" value="Unassembled WGS sequence"/>
</dbReference>
<evidence type="ECO:0000256" key="1">
    <source>
        <dbReference type="SAM" id="Phobius"/>
    </source>
</evidence>
<keyword evidence="2" id="KW-0732">Signal</keyword>
<feature type="signal peptide" evidence="2">
    <location>
        <begin position="1"/>
        <end position="22"/>
    </location>
</feature>
<reference evidence="3" key="1">
    <citation type="submission" date="2023-05" db="EMBL/GenBank/DDBJ databases">
        <authorList>
            <person name="Stuckert A."/>
        </authorList>
    </citation>
    <scope>NUCLEOTIDE SEQUENCE</scope>
</reference>
<proteinExistence type="predicted"/>
<sequence length="147" mass="16418">MAFSFFWTVATILVLSILKVNSNPPVPVLDLPENISENEDAAITCTLSCTNCKDVQLTIKANVTFKSCNFQTGNNPNVTCIVEVTQETHEKEFICEAEFKTKSLSKKLIIQKPTPSHSENGKTGRKEPVLAIILPMIMTTIFFNYLF</sequence>
<keyword evidence="4" id="KW-1185">Reference proteome</keyword>
<keyword evidence="1" id="KW-0812">Transmembrane</keyword>
<name>A0ABN9EGS0_9NEOB</name>
<gene>
    <name evidence="3" type="ORF">SPARVUS_LOCUS9896215</name>
</gene>
<keyword evidence="1" id="KW-0472">Membrane</keyword>
<protein>
    <submittedName>
        <fullName evidence="3">Uncharacterized protein</fullName>
    </submittedName>
</protein>
<feature type="chain" id="PRO_5046930803" evidence="2">
    <location>
        <begin position="23"/>
        <end position="147"/>
    </location>
</feature>
<accession>A0ABN9EGS0</accession>
<evidence type="ECO:0000313" key="3">
    <source>
        <dbReference type="EMBL" id="CAI9583903.1"/>
    </source>
</evidence>
<organism evidence="3 4">
    <name type="scientific">Staurois parvus</name>
    <dbReference type="NCBI Taxonomy" id="386267"/>
    <lineage>
        <taxon>Eukaryota</taxon>
        <taxon>Metazoa</taxon>
        <taxon>Chordata</taxon>
        <taxon>Craniata</taxon>
        <taxon>Vertebrata</taxon>
        <taxon>Euteleostomi</taxon>
        <taxon>Amphibia</taxon>
        <taxon>Batrachia</taxon>
        <taxon>Anura</taxon>
        <taxon>Neobatrachia</taxon>
        <taxon>Ranoidea</taxon>
        <taxon>Ranidae</taxon>
        <taxon>Staurois</taxon>
    </lineage>
</organism>
<feature type="transmembrane region" description="Helical" evidence="1">
    <location>
        <begin position="128"/>
        <end position="146"/>
    </location>
</feature>
<comment type="caution">
    <text evidence="3">The sequence shown here is derived from an EMBL/GenBank/DDBJ whole genome shotgun (WGS) entry which is preliminary data.</text>
</comment>
<keyword evidence="1" id="KW-1133">Transmembrane helix</keyword>
<evidence type="ECO:0000256" key="2">
    <source>
        <dbReference type="SAM" id="SignalP"/>
    </source>
</evidence>